<dbReference type="Proteomes" id="UP000815325">
    <property type="component" value="Unassembled WGS sequence"/>
</dbReference>
<dbReference type="EMBL" id="MU071727">
    <property type="protein sequence ID" value="KAF5825898.1"/>
    <property type="molecule type" value="Genomic_DNA"/>
</dbReference>
<name>A0ABQ7FU04_DUNSA</name>
<sequence>MLPRPGAGLISTIRFMMNEAETFLTAETGLDGSNIIAYWDLARAGASEPVHVYRSLNLLDWSTSMTNPQLVPCTNFADPNVAGSQYQNL</sequence>
<evidence type="ECO:0000313" key="1">
    <source>
        <dbReference type="EMBL" id="KAF5825898.1"/>
    </source>
</evidence>
<evidence type="ECO:0000313" key="2">
    <source>
        <dbReference type="Proteomes" id="UP000815325"/>
    </source>
</evidence>
<organism evidence="1 2">
    <name type="scientific">Dunaliella salina</name>
    <name type="common">Green alga</name>
    <name type="synonym">Protococcus salinus</name>
    <dbReference type="NCBI Taxonomy" id="3046"/>
    <lineage>
        <taxon>Eukaryota</taxon>
        <taxon>Viridiplantae</taxon>
        <taxon>Chlorophyta</taxon>
        <taxon>core chlorophytes</taxon>
        <taxon>Chlorophyceae</taxon>
        <taxon>CS clade</taxon>
        <taxon>Chlamydomonadales</taxon>
        <taxon>Dunaliellaceae</taxon>
        <taxon>Dunaliella</taxon>
    </lineage>
</organism>
<keyword evidence="2" id="KW-1185">Reference proteome</keyword>
<reference evidence="1" key="1">
    <citation type="submission" date="2017-08" db="EMBL/GenBank/DDBJ databases">
        <authorList>
            <person name="Polle J.E."/>
            <person name="Barry K."/>
            <person name="Cushman J."/>
            <person name="Schmutz J."/>
            <person name="Tran D."/>
            <person name="Hathwaick L.T."/>
            <person name="Yim W.C."/>
            <person name="Jenkins J."/>
            <person name="Mckie-Krisberg Z.M."/>
            <person name="Prochnik S."/>
            <person name="Lindquist E."/>
            <person name="Dockter R.B."/>
            <person name="Adam C."/>
            <person name="Molina H."/>
            <person name="Bunkerborg J."/>
            <person name="Jin E."/>
            <person name="Buchheim M."/>
            <person name="Magnuson J."/>
        </authorList>
    </citation>
    <scope>NUCLEOTIDE SEQUENCE</scope>
    <source>
        <strain evidence="1">CCAP 19/18</strain>
    </source>
</reference>
<comment type="caution">
    <text evidence="1">The sequence shown here is derived from an EMBL/GenBank/DDBJ whole genome shotgun (WGS) entry which is preliminary data.</text>
</comment>
<protein>
    <submittedName>
        <fullName evidence="1">Uncharacterized protein</fullName>
    </submittedName>
</protein>
<accession>A0ABQ7FU04</accession>
<gene>
    <name evidence="1" type="ORF">DUNSADRAFT_6071</name>
</gene>
<proteinExistence type="predicted"/>